<evidence type="ECO:0000313" key="2">
    <source>
        <dbReference type="Proteomes" id="UP000188605"/>
    </source>
</evidence>
<protein>
    <submittedName>
        <fullName evidence="1">Peptide ABC transporter permease</fullName>
    </submittedName>
</protein>
<reference evidence="1" key="1">
    <citation type="submission" date="2016-08" db="EMBL/GenBank/DDBJ databases">
        <authorList>
            <person name="Ngugi D.K."/>
            <person name="Miyake S."/>
            <person name="Stingl U."/>
        </authorList>
    </citation>
    <scope>NUCLEOTIDE SEQUENCE</scope>
    <source>
        <strain evidence="1">SCG-B11WGA-EpuloA1</strain>
    </source>
</reference>
<accession>A0ACC8XB02</accession>
<name>A0ACC8XB02_9FIRM</name>
<keyword evidence="2" id="KW-1185">Reference proteome</keyword>
<organism evidence="1 2">
    <name type="scientific">Candidatus Epulonipiscium fishelsonii</name>
    <dbReference type="NCBI Taxonomy" id="77094"/>
    <lineage>
        <taxon>Bacteria</taxon>
        <taxon>Bacillati</taxon>
        <taxon>Bacillota</taxon>
        <taxon>Clostridia</taxon>
        <taxon>Lachnospirales</taxon>
        <taxon>Lachnospiraceae</taxon>
        <taxon>Candidatus Epulonipiscium</taxon>
    </lineage>
</organism>
<gene>
    <name evidence="1" type="ORF">AN396_08620</name>
</gene>
<evidence type="ECO:0000313" key="1">
    <source>
        <dbReference type="EMBL" id="ONI39457.1"/>
    </source>
</evidence>
<sequence>MFKENSFYDLAFKRYKRNKLAIIGTVIVFLFILLAIFADFIAPYGYSDIFENAQTGLYDKYATPSRDHILGTDEIGRDIFSRLIYGARITMMVSICAVSISTIIGLIVGLVSGYFGGIIDKILMRLVDIVISFPVLFLLISISTILEPSIWIVICAIGFVTWTSTARLVRGEVLRVKQLDYIMAAKSLGTPTFKVVTKHVLMNILAPIMVQVTIATSQAILMEASLSFLGVGVQRPMPSWGNMLIDAQKTIVIRDMPWVWIPPGILTLLLVLGIYFVGDGLRDAFDSKQ</sequence>
<proteinExistence type="predicted"/>
<comment type="caution">
    <text evidence="1">The sequence shown here is derived from an EMBL/GenBank/DDBJ whole genome shotgun (WGS) entry which is preliminary data.</text>
</comment>
<dbReference type="Proteomes" id="UP000188605">
    <property type="component" value="Unassembled WGS sequence"/>
</dbReference>
<dbReference type="EMBL" id="LJDB01000064">
    <property type="protein sequence ID" value="ONI39457.1"/>
    <property type="molecule type" value="Genomic_DNA"/>
</dbReference>